<dbReference type="PANTHER" id="PTHR42693">
    <property type="entry name" value="ARYLSULFATASE FAMILY MEMBER"/>
    <property type="match status" value="1"/>
</dbReference>
<organism evidence="6">
    <name type="scientific">marine metagenome</name>
    <dbReference type="NCBI Taxonomy" id="408172"/>
    <lineage>
        <taxon>unclassified sequences</taxon>
        <taxon>metagenomes</taxon>
        <taxon>ecological metagenomes</taxon>
    </lineage>
</organism>
<name>A0A381PGG2_9ZZZZ</name>
<protein>
    <recommendedName>
        <fullName evidence="5">Sulfatase N-terminal domain-containing protein</fullName>
    </recommendedName>
</protein>
<proteinExistence type="inferred from homology"/>
<dbReference type="PROSITE" id="PS51257">
    <property type="entry name" value="PROKAR_LIPOPROTEIN"/>
    <property type="match status" value="1"/>
</dbReference>
<dbReference type="GO" id="GO:0046872">
    <property type="term" value="F:metal ion binding"/>
    <property type="evidence" value="ECO:0007669"/>
    <property type="project" value="UniProtKB-KW"/>
</dbReference>
<evidence type="ECO:0000256" key="3">
    <source>
        <dbReference type="ARBA" id="ARBA00022801"/>
    </source>
</evidence>
<gene>
    <name evidence="6" type="ORF">METZ01_LOCUS18302</name>
</gene>
<sequence>MKKLKKINSFLKIIVCIFFVISLTSCNQVTTNTKKPNILLIVADDLGWSDIASFGGEISTPNLDKLAFSGLRLTNFHVAPTCSPTRSMLLSGTDNHLAGLGNMEEETGPNQKGKPGYEGYLNDKVVTVATLLKDAGYRTMMAGKWHLGSSVELGPESRGFQDVFVLPVGAANHFQQIRAVGSNPKKVDKAPYRENGVSVDLPEDFYSSEFFTNKLIEYIENNKSKNESQPFFAFASYTAPHWPLQAPDEFIAKYEGVYESGYEVIREERLNRIKNLNILNHTINPKSSTMWPTWENLTETIRAKETKRMQVYAGMVEALDYHIGRLINTLENMNELSNTVVIFMSDNGAEGNDAQIILANEEWIPANFDNSINNMGRGNSHIGYGPRWAEVSSTPFRIFKGFTTEGGIRSPAFVTYPKFKNQQKISDTFSSVMDITPTLLEIAGVKHPGKTYKERAVHPIKGESLLPLLSNTKENVHDENYVMGWELFNRRALRQGHWKLVWIENPYGNDNWELYNLLNDPLEENNLAETNNIKLEEMVQLWNQYVKENSVIIDPDLKLEYSGSNFHYTY</sequence>
<keyword evidence="3" id="KW-0378">Hydrolase</keyword>
<dbReference type="CDD" id="cd16025">
    <property type="entry name" value="PAS_like"/>
    <property type="match status" value="1"/>
</dbReference>
<dbReference type="PANTHER" id="PTHR42693:SF33">
    <property type="entry name" value="ARYLSULFATASE"/>
    <property type="match status" value="1"/>
</dbReference>
<reference evidence="6" key="1">
    <citation type="submission" date="2018-05" db="EMBL/GenBank/DDBJ databases">
        <authorList>
            <person name="Lanie J.A."/>
            <person name="Ng W.-L."/>
            <person name="Kazmierczak K.M."/>
            <person name="Andrzejewski T.M."/>
            <person name="Davidsen T.M."/>
            <person name="Wayne K.J."/>
            <person name="Tettelin H."/>
            <person name="Glass J.I."/>
            <person name="Rusch D."/>
            <person name="Podicherti R."/>
            <person name="Tsui H.-C.T."/>
            <person name="Winkler M.E."/>
        </authorList>
    </citation>
    <scope>NUCLEOTIDE SEQUENCE</scope>
</reference>
<evidence type="ECO:0000259" key="5">
    <source>
        <dbReference type="Pfam" id="PF00884"/>
    </source>
</evidence>
<dbReference type="InterPro" id="IPR000917">
    <property type="entry name" value="Sulfatase_N"/>
</dbReference>
<dbReference type="InterPro" id="IPR017850">
    <property type="entry name" value="Alkaline_phosphatase_core_sf"/>
</dbReference>
<keyword evidence="2" id="KW-0479">Metal-binding</keyword>
<evidence type="ECO:0000256" key="4">
    <source>
        <dbReference type="ARBA" id="ARBA00022837"/>
    </source>
</evidence>
<dbReference type="InterPro" id="IPR024607">
    <property type="entry name" value="Sulfatase_CS"/>
</dbReference>
<dbReference type="Pfam" id="PF00884">
    <property type="entry name" value="Sulfatase"/>
    <property type="match status" value="1"/>
</dbReference>
<dbReference type="AlphaFoldDB" id="A0A381PGG2"/>
<evidence type="ECO:0000256" key="1">
    <source>
        <dbReference type="ARBA" id="ARBA00008779"/>
    </source>
</evidence>
<comment type="similarity">
    <text evidence="1">Belongs to the sulfatase family.</text>
</comment>
<evidence type="ECO:0000256" key="2">
    <source>
        <dbReference type="ARBA" id="ARBA00022723"/>
    </source>
</evidence>
<dbReference type="GO" id="GO:0004065">
    <property type="term" value="F:arylsulfatase activity"/>
    <property type="evidence" value="ECO:0007669"/>
    <property type="project" value="TreeGrafter"/>
</dbReference>
<feature type="domain" description="Sulfatase N-terminal" evidence="5">
    <location>
        <begin position="36"/>
        <end position="445"/>
    </location>
</feature>
<dbReference type="EMBL" id="UINC01000960">
    <property type="protein sequence ID" value="SUZ65448.1"/>
    <property type="molecule type" value="Genomic_DNA"/>
</dbReference>
<accession>A0A381PGG2</accession>
<dbReference type="Gene3D" id="3.40.720.10">
    <property type="entry name" value="Alkaline Phosphatase, subunit A"/>
    <property type="match status" value="1"/>
</dbReference>
<keyword evidence="4" id="KW-0106">Calcium</keyword>
<dbReference type="PROSITE" id="PS00149">
    <property type="entry name" value="SULFATASE_2"/>
    <property type="match status" value="1"/>
</dbReference>
<dbReference type="SUPFAM" id="SSF53649">
    <property type="entry name" value="Alkaline phosphatase-like"/>
    <property type="match status" value="1"/>
</dbReference>
<evidence type="ECO:0000313" key="6">
    <source>
        <dbReference type="EMBL" id="SUZ65448.1"/>
    </source>
</evidence>
<dbReference type="InterPro" id="IPR050738">
    <property type="entry name" value="Sulfatase"/>
</dbReference>
<dbReference type="Gene3D" id="3.30.1120.10">
    <property type="match status" value="1"/>
</dbReference>